<evidence type="ECO:0000256" key="1">
    <source>
        <dbReference type="SAM" id="MobiDB-lite"/>
    </source>
</evidence>
<accession>A0AAD7KCI1</accession>
<dbReference type="AlphaFoldDB" id="A0AAD7KCI1"/>
<name>A0AAD7KCI1_9AGAR</name>
<feature type="compositionally biased region" description="Basic and acidic residues" evidence="1">
    <location>
        <begin position="935"/>
        <end position="947"/>
    </location>
</feature>
<feature type="compositionally biased region" description="Polar residues" evidence="1">
    <location>
        <begin position="967"/>
        <end position="979"/>
    </location>
</feature>
<dbReference type="EMBL" id="JARKIB010000003">
    <property type="protein sequence ID" value="KAJ7782917.1"/>
    <property type="molecule type" value="Genomic_DNA"/>
</dbReference>
<comment type="caution">
    <text evidence="2">The sequence shown here is derived from an EMBL/GenBank/DDBJ whole genome shotgun (WGS) entry which is preliminary data.</text>
</comment>
<keyword evidence="3" id="KW-1185">Reference proteome</keyword>
<protein>
    <submittedName>
        <fullName evidence="2">Uncharacterized protein</fullName>
    </submittedName>
</protein>
<organism evidence="2 3">
    <name type="scientific">Mycena metata</name>
    <dbReference type="NCBI Taxonomy" id="1033252"/>
    <lineage>
        <taxon>Eukaryota</taxon>
        <taxon>Fungi</taxon>
        <taxon>Dikarya</taxon>
        <taxon>Basidiomycota</taxon>
        <taxon>Agaricomycotina</taxon>
        <taxon>Agaricomycetes</taxon>
        <taxon>Agaricomycetidae</taxon>
        <taxon>Agaricales</taxon>
        <taxon>Marasmiineae</taxon>
        <taxon>Mycenaceae</taxon>
        <taxon>Mycena</taxon>
    </lineage>
</organism>
<reference evidence="2" key="1">
    <citation type="submission" date="2023-03" db="EMBL/GenBank/DDBJ databases">
        <title>Massive genome expansion in bonnet fungi (Mycena s.s.) driven by repeated elements and novel gene families across ecological guilds.</title>
        <authorList>
            <consortium name="Lawrence Berkeley National Laboratory"/>
            <person name="Harder C.B."/>
            <person name="Miyauchi S."/>
            <person name="Viragh M."/>
            <person name="Kuo A."/>
            <person name="Thoen E."/>
            <person name="Andreopoulos B."/>
            <person name="Lu D."/>
            <person name="Skrede I."/>
            <person name="Drula E."/>
            <person name="Henrissat B."/>
            <person name="Morin E."/>
            <person name="Kohler A."/>
            <person name="Barry K."/>
            <person name="LaButti K."/>
            <person name="Morin E."/>
            <person name="Salamov A."/>
            <person name="Lipzen A."/>
            <person name="Mereny Z."/>
            <person name="Hegedus B."/>
            <person name="Baldrian P."/>
            <person name="Stursova M."/>
            <person name="Weitz H."/>
            <person name="Taylor A."/>
            <person name="Grigoriev I.V."/>
            <person name="Nagy L.G."/>
            <person name="Martin F."/>
            <person name="Kauserud H."/>
        </authorList>
    </citation>
    <scope>NUCLEOTIDE SEQUENCE</scope>
    <source>
        <strain evidence="2">CBHHK182m</strain>
    </source>
</reference>
<proteinExistence type="predicted"/>
<evidence type="ECO:0000313" key="2">
    <source>
        <dbReference type="EMBL" id="KAJ7782917.1"/>
    </source>
</evidence>
<dbReference type="Proteomes" id="UP001215598">
    <property type="component" value="Unassembled WGS sequence"/>
</dbReference>
<dbReference type="PANTHER" id="PTHR31912:SF34">
    <property type="entry name" value="NOTOCHORD-RELATED PROTEIN"/>
    <property type="match status" value="1"/>
</dbReference>
<dbReference type="PANTHER" id="PTHR31912">
    <property type="entry name" value="IP13529P"/>
    <property type="match status" value="1"/>
</dbReference>
<sequence length="986" mass="110604">MCYLDILDNLPRLRLSSSQLKMILWIMKECGAKDVPSFNAFRAMQTHIRKTTGVRTEPHKSDLGNLFYVNDIRDLIAKASFSLTLNLHLLIFKQDFANPEVAPYIQKYPEDVAGGPISEIWQVKDGKWHDIHLDALTPSILIGHHRYYIHEVAELSDGRWVIPALWIVSKGVTFADCRLVKKDVRAKIYSVPIQLITLLSFRRTIILETCKVYAKNIPNQFRAIDNGEDLFTVWVPVWADDVSGARSKQYQKHLNVYTANANLPGQLLQQEYFVRFVSTSPHAGALEQLKVVVNQVKSTHAKPVVTYNAETERPCGFRLNIPDGPADNPQQAEEASHIGHQGNFFCRRCHVGGTNEEKEAPNGYCSFYHVGRPRNVEDIRSCVLSQLRLATYGVASHVEALQTTTGTKDKIAQHWIDILIPKAREMHAASPGRPIDEISNELLVWLAAQTDQAYNPLLDLPFFDPSQDTLVEILHTILLGDAKYTWYELHHNWTAVQQDIFTVRLQATNLDGLRVPPIRAAYMMQYCNGLIGKHFKTLMQTMIFHIHDIVTPEQFTLVRALGELGPLLWMPVIDNLEDYLTDLQILIDNLLDAFATLDPSIILIKLKLHVLLHIVQDIRRRGPAVRFSTEVFECFNAIFRLCSVLSNHQAPSRDIAAKFADLDRVKHILSGGYWFQEAAWVRAGKDVQRILRNTPIIQRHLGWAPPPTWTPGLVKAVAQKKQAKLASLTPAQAMLTGATNPCSVPLDPSMAWTHGANVATVSGDCCTVGSWAVFRVGEMPVIGRVRRILLRKASRSAQGILVVAKYDVGEALHPHYHMPVLLPDASAPLVILPSDAIQFSFNAQHDCRACECDSSGITRQMQERQESDTIVHSIVHKDDDRFVVNTHGFHNAGLLRRYLPVALTKPRALFTDRRKRHNELSAVLVVTQKEKRAATQEKAAATREKNKTAKGGLGTEAAVRPVETPVSEGSGTVQSSTGAQKRARTE</sequence>
<feature type="region of interest" description="Disordered" evidence="1">
    <location>
        <begin position="935"/>
        <end position="986"/>
    </location>
</feature>
<evidence type="ECO:0000313" key="3">
    <source>
        <dbReference type="Proteomes" id="UP001215598"/>
    </source>
</evidence>
<gene>
    <name evidence="2" type="ORF">B0H16DRAFT_1802929</name>
</gene>